<keyword evidence="2" id="KW-0472">Membrane</keyword>
<dbReference type="Gene3D" id="3.10.450.240">
    <property type="match status" value="1"/>
</dbReference>
<keyword evidence="5" id="KW-1185">Reference proteome</keyword>
<feature type="region of interest" description="Disordered" evidence="1">
    <location>
        <begin position="39"/>
        <end position="62"/>
    </location>
</feature>
<feature type="domain" description="Tim44-like" evidence="3">
    <location>
        <begin position="153"/>
        <end position="290"/>
    </location>
</feature>
<reference evidence="4 5" key="1">
    <citation type="submission" date="2019-08" db="EMBL/GenBank/DDBJ databases">
        <authorList>
            <person name="Guy L."/>
        </authorList>
    </citation>
    <scope>NUCLEOTIDE SEQUENCE [LARGE SCALE GENOMIC DNA]</scope>
    <source>
        <strain evidence="4 5">SGT-108</strain>
    </source>
</reference>
<evidence type="ECO:0000256" key="1">
    <source>
        <dbReference type="SAM" id="MobiDB-lite"/>
    </source>
</evidence>
<dbReference type="KEGG" id="asip:AQUSIP_15970"/>
<feature type="transmembrane region" description="Helical" evidence="2">
    <location>
        <begin position="75"/>
        <end position="94"/>
    </location>
</feature>
<dbReference type="PANTHER" id="PTHR41542">
    <property type="entry name" value="BLL5807 PROTEIN"/>
    <property type="match status" value="1"/>
</dbReference>
<dbReference type="EMBL" id="LR699119">
    <property type="protein sequence ID" value="VVC76288.1"/>
    <property type="molecule type" value="Genomic_DNA"/>
</dbReference>
<evidence type="ECO:0000313" key="4">
    <source>
        <dbReference type="EMBL" id="VVC76288.1"/>
    </source>
</evidence>
<dbReference type="InterPro" id="IPR032710">
    <property type="entry name" value="NTF2-like_dom_sf"/>
</dbReference>
<keyword evidence="2" id="KW-0812">Transmembrane</keyword>
<dbReference type="RefSeq" id="WP_232051860.1">
    <property type="nucleotide sequence ID" value="NZ_LR699119.1"/>
</dbReference>
<accession>A0A5E4PIL0</accession>
<dbReference type="PANTHER" id="PTHR41542:SF1">
    <property type="entry name" value="BLL5807 PROTEIN"/>
    <property type="match status" value="1"/>
</dbReference>
<dbReference type="SMART" id="SM00978">
    <property type="entry name" value="Tim44"/>
    <property type="match status" value="1"/>
</dbReference>
<sequence>MMRTFLSILFVCLVTLGLIMHDAEARRFGGGRSFGVSRSASSFTRSSTSPAPAYGQNYSRSQSPYGQSASPMGRWFGPIAGLITGGLLASLFMSNGLGSGILSWLLVGGLMLAVFSFLRKRTQTSPPYQGHADYRAQYARDAASQFMRNSAHAQPAAPVNAYPVGFDAVSFLRDAKVQFMRLQAAYDQKNLSDIREFTTPPVYAEIQMQLQERGNIENKTLVLSLEAELLNVENETQIVAGTEMQTLIASVRFNGMIQENQGEPAAPVQEIWHFKKDIGSSAWLVAGVQQES</sequence>
<gene>
    <name evidence="4" type="ORF">AQUSIP_15970</name>
</gene>
<evidence type="ECO:0000259" key="3">
    <source>
        <dbReference type="SMART" id="SM00978"/>
    </source>
</evidence>
<name>A0A5E4PIL0_9COXI</name>
<keyword evidence="2" id="KW-1133">Transmembrane helix</keyword>
<dbReference type="Pfam" id="PF04280">
    <property type="entry name" value="Tim44"/>
    <property type="match status" value="1"/>
</dbReference>
<dbReference type="AlphaFoldDB" id="A0A5E4PIL0"/>
<evidence type="ECO:0000256" key="2">
    <source>
        <dbReference type="SAM" id="Phobius"/>
    </source>
</evidence>
<feature type="compositionally biased region" description="Low complexity" evidence="1">
    <location>
        <begin position="39"/>
        <end position="52"/>
    </location>
</feature>
<feature type="transmembrane region" description="Helical" evidence="2">
    <location>
        <begin position="101"/>
        <end position="118"/>
    </location>
</feature>
<proteinExistence type="predicted"/>
<protein>
    <recommendedName>
        <fullName evidence="3">Tim44-like domain-containing protein</fullName>
    </recommendedName>
</protein>
<dbReference type="SUPFAM" id="SSF54427">
    <property type="entry name" value="NTF2-like"/>
    <property type="match status" value="1"/>
</dbReference>
<evidence type="ECO:0000313" key="5">
    <source>
        <dbReference type="Proteomes" id="UP000324194"/>
    </source>
</evidence>
<organism evidence="4 5">
    <name type="scientific">Aquicella siphonis</name>
    <dbReference type="NCBI Taxonomy" id="254247"/>
    <lineage>
        <taxon>Bacteria</taxon>
        <taxon>Pseudomonadati</taxon>
        <taxon>Pseudomonadota</taxon>
        <taxon>Gammaproteobacteria</taxon>
        <taxon>Legionellales</taxon>
        <taxon>Coxiellaceae</taxon>
        <taxon>Aquicella</taxon>
    </lineage>
</organism>
<dbReference type="InterPro" id="IPR007379">
    <property type="entry name" value="Tim44-like_dom"/>
</dbReference>
<dbReference type="Proteomes" id="UP000324194">
    <property type="component" value="Chromosome 1"/>
</dbReference>